<dbReference type="PROSITE" id="PS51221">
    <property type="entry name" value="TTL"/>
    <property type="match status" value="1"/>
</dbReference>
<feature type="compositionally biased region" description="Polar residues" evidence="4">
    <location>
        <begin position="118"/>
        <end position="136"/>
    </location>
</feature>
<evidence type="ECO:0000256" key="1">
    <source>
        <dbReference type="ARBA" id="ARBA00022598"/>
    </source>
</evidence>
<feature type="region of interest" description="Disordered" evidence="4">
    <location>
        <begin position="800"/>
        <end position="882"/>
    </location>
</feature>
<gene>
    <name evidence="5" type="ORF">KFL_004150060</name>
</gene>
<feature type="compositionally biased region" description="Basic and acidic residues" evidence="4">
    <location>
        <begin position="378"/>
        <end position="394"/>
    </location>
</feature>
<evidence type="ECO:0000256" key="4">
    <source>
        <dbReference type="SAM" id="MobiDB-lite"/>
    </source>
</evidence>
<dbReference type="OrthoDB" id="202825at2759"/>
<dbReference type="GO" id="GO:0070740">
    <property type="term" value="F:tubulin-glutamic acid ligase activity"/>
    <property type="evidence" value="ECO:0000318"/>
    <property type="project" value="GO_Central"/>
</dbReference>
<accession>A0A1Y1IE94</accession>
<feature type="compositionally biased region" description="Basic and acidic residues" evidence="4">
    <location>
        <begin position="197"/>
        <end position="226"/>
    </location>
</feature>
<dbReference type="PANTHER" id="PTHR12241:SF155">
    <property type="entry name" value="TUBULIN-TYROSINE LIGASE FAMILY PROTEIN"/>
    <property type="match status" value="1"/>
</dbReference>
<dbReference type="Gene3D" id="3.30.470.20">
    <property type="entry name" value="ATP-grasp fold, B domain"/>
    <property type="match status" value="2"/>
</dbReference>
<protein>
    <submittedName>
        <fullName evidence="5">Tubulin-tyrosine ligase family protein</fullName>
    </submittedName>
</protein>
<feature type="compositionally biased region" description="Basic and acidic residues" evidence="4">
    <location>
        <begin position="1250"/>
        <end position="1265"/>
    </location>
</feature>
<dbReference type="GO" id="GO:0015631">
    <property type="term" value="F:tubulin binding"/>
    <property type="evidence" value="ECO:0000318"/>
    <property type="project" value="GO_Central"/>
</dbReference>
<evidence type="ECO:0000313" key="5">
    <source>
        <dbReference type="EMBL" id="GAQ88282.1"/>
    </source>
</evidence>
<proteinExistence type="predicted"/>
<feature type="compositionally biased region" description="Basic and acidic residues" evidence="4">
    <location>
        <begin position="1099"/>
        <end position="1108"/>
    </location>
</feature>
<feature type="compositionally biased region" description="Polar residues" evidence="4">
    <location>
        <begin position="587"/>
        <end position="606"/>
    </location>
</feature>
<feature type="region of interest" description="Disordered" evidence="4">
    <location>
        <begin position="185"/>
        <end position="316"/>
    </location>
</feature>
<feature type="compositionally biased region" description="Low complexity" evidence="4">
    <location>
        <begin position="805"/>
        <end position="821"/>
    </location>
</feature>
<evidence type="ECO:0000256" key="3">
    <source>
        <dbReference type="ARBA" id="ARBA00022840"/>
    </source>
</evidence>
<dbReference type="EMBL" id="DF237364">
    <property type="protein sequence ID" value="GAQ88282.1"/>
    <property type="molecule type" value="Genomic_DNA"/>
</dbReference>
<feature type="region of interest" description="Disordered" evidence="4">
    <location>
        <begin position="345"/>
        <end position="520"/>
    </location>
</feature>
<feature type="compositionally biased region" description="Basic and acidic residues" evidence="4">
    <location>
        <begin position="254"/>
        <end position="264"/>
    </location>
</feature>
<feature type="compositionally biased region" description="Polar residues" evidence="4">
    <location>
        <begin position="844"/>
        <end position="861"/>
    </location>
</feature>
<dbReference type="SUPFAM" id="SSF56059">
    <property type="entry name" value="Glutathione synthetase ATP-binding domain-like"/>
    <property type="match status" value="1"/>
</dbReference>
<feature type="region of interest" description="Disordered" evidence="4">
    <location>
        <begin position="1246"/>
        <end position="1265"/>
    </location>
</feature>
<keyword evidence="3" id="KW-0067">ATP-binding</keyword>
<keyword evidence="1 5" id="KW-0436">Ligase</keyword>
<organism evidence="5 6">
    <name type="scientific">Klebsormidium nitens</name>
    <name type="common">Green alga</name>
    <name type="synonym">Ulothrix nitens</name>
    <dbReference type="NCBI Taxonomy" id="105231"/>
    <lineage>
        <taxon>Eukaryota</taxon>
        <taxon>Viridiplantae</taxon>
        <taxon>Streptophyta</taxon>
        <taxon>Klebsormidiophyceae</taxon>
        <taxon>Klebsormidiales</taxon>
        <taxon>Klebsormidiaceae</taxon>
        <taxon>Klebsormidium</taxon>
    </lineage>
</organism>
<feature type="region of interest" description="Disordered" evidence="4">
    <location>
        <begin position="52"/>
        <end position="136"/>
    </location>
</feature>
<evidence type="ECO:0000256" key="2">
    <source>
        <dbReference type="ARBA" id="ARBA00022741"/>
    </source>
</evidence>
<reference evidence="5 6" key="1">
    <citation type="journal article" date="2014" name="Nat. Commun.">
        <title>Klebsormidium flaccidum genome reveals primary factors for plant terrestrial adaptation.</title>
        <authorList>
            <person name="Hori K."/>
            <person name="Maruyama F."/>
            <person name="Fujisawa T."/>
            <person name="Togashi T."/>
            <person name="Yamamoto N."/>
            <person name="Seo M."/>
            <person name="Sato S."/>
            <person name="Yamada T."/>
            <person name="Mori H."/>
            <person name="Tajima N."/>
            <person name="Moriyama T."/>
            <person name="Ikeuchi M."/>
            <person name="Watanabe M."/>
            <person name="Wada H."/>
            <person name="Kobayashi K."/>
            <person name="Saito M."/>
            <person name="Masuda T."/>
            <person name="Sasaki-Sekimoto Y."/>
            <person name="Mashiguchi K."/>
            <person name="Awai K."/>
            <person name="Shimojima M."/>
            <person name="Masuda S."/>
            <person name="Iwai M."/>
            <person name="Nobusawa T."/>
            <person name="Narise T."/>
            <person name="Kondo S."/>
            <person name="Saito H."/>
            <person name="Sato R."/>
            <person name="Murakawa M."/>
            <person name="Ihara Y."/>
            <person name="Oshima-Yamada Y."/>
            <person name="Ohtaka K."/>
            <person name="Satoh M."/>
            <person name="Sonobe K."/>
            <person name="Ishii M."/>
            <person name="Ohtani R."/>
            <person name="Kanamori-Sato M."/>
            <person name="Honoki R."/>
            <person name="Miyazaki D."/>
            <person name="Mochizuki H."/>
            <person name="Umetsu J."/>
            <person name="Higashi K."/>
            <person name="Shibata D."/>
            <person name="Kamiya Y."/>
            <person name="Sato N."/>
            <person name="Nakamura Y."/>
            <person name="Tabata S."/>
            <person name="Ida S."/>
            <person name="Kurokawa K."/>
            <person name="Ohta H."/>
        </authorList>
    </citation>
    <scope>NUCLEOTIDE SEQUENCE [LARGE SCALE GENOMIC DNA]</scope>
    <source>
        <strain evidence="5 6">NIES-2285</strain>
    </source>
</reference>
<feature type="compositionally biased region" description="Low complexity" evidence="4">
    <location>
        <begin position="79"/>
        <end position="98"/>
    </location>
</feature>
<dbReference type="GO" id="GO:0005524">
    <property type="term" value="F:ATP binding"/>
    <property type="evidence" value="ECO:0007669"/>
    <property type="project" value="UniProtKB-KW"/>
</dbReference>
<feature type="region of interest" description="Disordered" evidence="4">
    <location>
        <begin position="586"/>
        <end position="606"/>
    </location>
</feature>
<feature type="region of interest" description="Disordered" evidence="4">
    <location>
        <begin position="1092"/>
        <end position="1112"/>
    </location>
</feature>
<sequence>MDCTDIFDLSTEELLGELSSGNHQSDGQALNWRHRLIHQELQERQGSEDLALQLLPSPPPLPPAKLSSPTDIRGAPVQLSPSPSSSPLISTTTSLSNSKLQYLSNSEHSAKIPEETAPSLSDNEQGPSFSPPGQLNSRQAAANIPLRDTTTAPTQKRAFAAPHLEGSKTARASILTEIVIGASPVMSSPRRRSSLRKKPDGETPRKGQAERGEGAKENAEKKRDVARVLGGRTIGELGRGGEKKDVKASGNCQKRVESSGEKSSWDAPARSGAAGGVIRGKDVNSSNLSDLTVGPKLGTELGKSGDGEQEGNTQTDEENVAAVLVEALPGIGDLGVYRAGSETVRISTSSELPSECLRRSPASQGAKSRNVGGSMEAGYEKSIEHAEGSGHEKLSGLSGSSERAERAGGKLSKSTEFQQNEEKLKEVDTLSSAKCDPVTRSSSAETMLGEASSGAHREASEVTEAYQASEGNSSEGQLIDGDVRNSLPERSEREALETDASSAPQGTSFESRFSTTGPASKALEGQLDSASLIPESEIEPEPSASQLGGEIGKSSRGVVTHLERGALAEDDERDSIPPKLAAPAVSAGQNLDHSSGVSQTEPTTSAVGSGTLVSAVVSQTDFGSLTRFEQIFTRFAPGAALSKEGTARPGPALQQFYKDVAQCLDTDAQLLPDLPGGPGLRTSDVLLLRVDAGDHSEVADLLASCARVSGAWAVDADARSTTWNVLWTWAARPRVDYSELLTWQRVNHFPNSKQLTRKDLLKGHLARFSRAANSLMPTTFTLPREYVAFVRAFSDGRTDVRDPSEPLAAASASAPDVSKPSGKPVLAADSDADVSGPFGKQAAASESANDVNEASERQSFASGVDADGSKGGGESLSAEETSASPDCSNVWIMKPVGRSRGEGIFLVSDICHVAYGEAMVVQKYVEHPLLLHGHKFDLRLYVLVTSFNPLEAFLYQEGFARFASRPYELTEASLTDPLVHLTNTEVQKQRDHVPSFLLYQSDGDTCRRTSADYHPTEASDRNGEKGGDAVEEGDCITGCSSGPAKADGAECKDWRSNRDQELIDTENSVPNPRRYGADLSKGSSLERKVLCASGSHSSRRTEAAKAPESEVPAQHSEAFESLYGGCKFSLTRAFALMVSHGVNVDRLWRRITALVLQSLEAVQTAIPANRNCFELFGYDVLVDETQRPWLVEVNSSPSMETGTPLDCALKGALIRDTLALVEPLPFDRPSLASVLRRRASPLPSVKRFGAKTDRPQRYDPDLHNDLDKILNGRRQRRWGDLPARLGNYQRIAPSNPHKKQAPKGRVVDGRS</sequence>
<feature type="region of interest" description="Disordered" evidence="4">
    <location>
        <begin position="1008"/>
        <end position="1029"/>
    </location>
</feature>
<name>A0A1Y1IE94_KLENI</name>
<keyword evidence="6" id="KW-1185">Reference proteome</keyword>
<feature type="compositionally biased region" description="Polar residues" evidence="4">
    <location>
        <begin position="499"/>
        <end position="518"/>
    </location>
</feature>
<dbReference type="Proteomes" id="UP000054558">
    <property type="component" value="Unassembled WGS sequence"/>
</dbReference>
<dbReference type="Pfam" id="PF03133">
    <property type="entry name" value="TTL"/>
    <property type="match status" value="3"/>
</dbReference>
<keyword evidence="2" id="KW-0547">Nucleotide-binding</keyword>
<feature type="compositionally biased region" description="Basic and acidic residues" evidence="4">
    <location>
        <begin position="481"/>
        <end position="496"/>
    </location>
</feature>
<dbReference type="GO" id="GO:0000226">
    <property type="term" value="P:microtubule cytoskeleton organization"/>
    <property type="evidence" value="ECO:0000318"/>
    <property type="project" value="GO_Central"/>
</dbReference>
<dbReference type="PANTHER" id="PTHR12241">
    <property type="entry name" value="TUBULIN POLYGLUTAMYLASE"/>
    <property type="match status" value="1"/>
</dbReference>
<dbReference type="GO" id="GO:0036064">
    <property type="term" value="C:ciliary basal body"/>
    <property type="evidence" value="ECO:0000318"/>
    <property type="project" value="GO_Central"/>
</dbReference>
<dbReference type="InterPro" id="IPR004344">
    <property type="entry name" value="TTL/TTLL_fam"/>
</dbReference>
<feature type="region of interest" description="Disordered" evidence="4">
    <location>
        <begin position="1288"/>
        <end position="1311"/>
    </location>
</feature>
<dbReference type="STRING" id="105231.A0A1Y1IE94"/>
<feature type="compositionally biased region" description="Basic and acidic residues" evidence="4">
    <location>
        <begin position="1008"/>
        <end position="1028"/>
    </location>
</feature>
<evidence type="ECO:0000313" key="6">
    <source>
        <dbReference type="Proteomes" id="UP000054558"/>
    </source>
</evidence>